<dbReference type="InterPro" id="IPR045443">
    <property type="entry name" value="DUF6504"/>
</dbReference>
<dbReference type="EMBL" id="JNSL01000031">
    <property type="protein sequence ID" value="KGA19394.1"/>
    <property type="molecule type" value="Genomic_DNA"/>
</dbReference>
<sequence length="105" mass="11684">MYIDEPVGVDLSAGGVPLSFRWRGISYAIVSAPEPWLSRRVWWRSNDRVTRGQTTPLDVPTWRVDAIALTSGVPLDDGVYDLAQHGDGWRLVGASTTELDQRLFA</sequence>
<gene>
    <name evidence="2" type="ORF">GM51_6690</name>
</gene>
<evidence type="ECO:0000313" key="2">
    <source>
        <dbReference type="EMBL" id="KGA19394.1"/>
    </source>
</evidence>
<reference evidence="2" key="1">
    <citation type="submission" date="2014-06" db="EMBL/GenBank/DDBJ databases">
        <title>Key roles for freshwater Actinobacteria revealed by deep metagenomic sequencing.</title>
        <authorList>
            <person name="Ghai R."/>
            <person name="Mizuno C.M."/>
            <person name="Picazo A."/>
            <person name="Camacho A."/>
            <person name="Rodriguez-Valera F."/>
        </authorList>
    </citation>
    <scope>NUCLEOTIDE SEQUENCE</scope>
</reference>
<feature type="domain" description="DUF6504" evidence="1">
    <location>
        <begin position="11"/>
        <end position="82"/>
    </location>
</feature>
<proteinExistence type="predicted"/>
<organism evidence="2">
    <name type="scientific">freshwater metagenome</name>
    <dbReference type="NCBI Taxonomy" id="449393"/>
    <lineage>
        <taxon>unclassified sequences</taxon>
        <taxon>metagenomes</taxon>
        <taxon>ecological metagenomes</taxon>
    </lineage>
</organism>
<accession>A0A094QB59</accession>
<protein>
    <recommendedName>
        <fullName evidence="1">DUF6504 domain-containing protein</fullName>
    </recommendedName>
</protein>
<dbReference type="AlphaFoldDB" id="A0A094QB59"/>
<evidence type="ECO:0000259" key="1">
    <source>
        <dbReference type="Pfam" id="PF20114"/>
    </source>
</evidence>
<name>A0A094QB59_9ZZZZ</name>
<dbReference type="Pfam" id="PF20114">
    <property type="entry name" value="DUF6504"/>
    <property type="match status" value="1"/>
</dbReference>
<comment type="caution">
    <text evidence="2">The sequence shown here is derived from an EMBL/GenBank/DDBJ whole genome shotgun (WGS) entry which is preliminary data.</text>
</comment>